<reference evidence="1" key="1">
    <citation type="submission" date="2016-11" db="EMBL/GenBank/DDBJ databases">
        <title>The genome sequence of Colletotrichum cuscutae.</title>
        <authorList>
            <person name="Baroncelli R."/>
        </authorList>
    </citation>
    <scope>NUCLEOTIDE SEQUENCE</scope>
    <source>
        <strain evidence="1">IMI 304802</strain>
    </source>
</reference>
<protein>
    <submittedName>
        <fullName evidence="1">Uncharacterized protein</fullName>
    </submittedName>
</protein>
<comment type="caution">
    <text evidence="1">The sequence shown here is derived from an EMBL/GenBank/DDBJ whole genome shotgun (WGS) entry which is preliminary data.</text>
</comment>
<accession>A0AAI9XMT4</accession>
<keyword evidence="2" id="KW-1185">Reference proteome</keyword>
<dbReference type="AlphaFoldDB" id="A0AAI9XMT4"/>
<evidence type="ECO:0000313" key="2">
    <source>
        <dbReference type="Proteomes" id="UP001239213"/>
    </source>
</evidence>
<evidence type="ECO:0000313" key="1">
    <source>
        <dbReference type="EMBL" id="KAK1456320.1"/>
    </source>
</evidence>
<organism evidence="1 2">
    <name type="scientific">Colletotrichum cuscutae</name>
    <dbReference type="NCBI Taxonomy" id="1209917"/>
    <lineage>
        <taxon>Eukaryota</taxon>
        <taxon>Fungi</taxon>
        <taxon>Dikarya</taxon>
        <taxon>Ascomycota</taxon>
        <taxon>Pezizomycotina</taxon>
        <taxon>Sordariomycetes</taxon>
        <taxon>Hypocreomycetidae</taxon>
        <taxon>Glomerellales</taxon>
        <taxon>Glomerellaceae</taxon>
        <taxon>Colletotrichum</taxon>
        <taxon>Colletotrichum acutatum species complex</taxon>
    </lineage>
</organism>
<name>A0AAI9XMT4_9PEZI</name>
<dbReference type="Proteomes" id="UP001239213">
    <property type="component" value="Unassembled WGS sequence"/>
</dbReference>
<gene>
    <name evidence="1" type="ORF">CCUS01_10067</name>
</gene>
<proteinExistence type="predicted"/>
<dbReference type="EMBL" id="MPDP01000286">
    <property type="protein sequence ID" value="KAK1456320.1"/>
    <property type="molecule type" value="Genomic_DNA"/>
</dbReference>
<sequence>MDRVEEGRDSWRDAAEKGRKWGANIFAVAEAAGPFGAVIPVFGVATVGLLPARLRGPQAPRGSGDWTVQRMPGFLLGTRILVSFLDQWQQRIRGLSRGWLYPKPGKGISGREWKAAQEPTAPRRWMTALRRSAVRFGLWAIDATPLLTSSPGPGYLTQHPGSQDTASLNFDFSSYHRHRQSTIYRNLANHSTEINVSLLQHLMVTAHSMFPPVESSLLPSPHFAVLRPMNRARRDLLEGDLINFSQDQGWERRDPEPASSRPRFCSYFFLPHPSSCYASYRPSPWDLLAHHSCASTSRTRLGHVFVCLLPLLPPCSNIPSSIASFAN</sequence>